<dbReference type="InterPro" id="IPR001173">
    <property type="entry name" value="Glyco_trans_2-like"/>
</dbReference>
<evidence type="ECO:0000256" key="6">
    <source>
        <dbReference type="ARBA" id="ARBA00037281"/>
    </source>
</evidence>
<organism evidence="12 13">
    <name type="scientific">Herbiconiux moechotypicola</name>
    <dbReference type="NCBI Taxonomy" id="637393"/>
    <lineage>
        <taxon>Bacteria</taxon>
        <taxon>Bacillati</taxon>
        <taxon>Actinomycetota</taxon>
        <taxon>Actinomycetes</taxon>
        <taxon>Micrococcales</taxon>
        <taxon>Microbacteriaceae</taxon>
        <taxon>Herbiconiux</taxon>
    </lineage>
</organism>
<dbReference type="SUPFAM" id="SSF53448">
    <property type="entry name" value="Nucleotide-diphospho-sugar transferases"/>
    <property type="match status" value="1"/>
</dbReference>
<dbReference type="CDD" id="cd00761">
    <property type="entry name" value="Glyco_tranf_GTA_type"/>
    <property type="match status" value="1"/>
</dbReference>
<comment type="similarity">
    <text evidence="8">Belongs to the glycosyltransferase 2 family. CrtQ subfamily.</text>
</comment>
<evidence type="ECO:0000313" key="12">
    <source>
        <dbReference type="EMBL" id="GAA2247286.1"/>
    </source>
</evidence>
<evidence type="ECO:0000256" key="5">
    <source>
        <dbReference type="ARBA" id="ARBA00023136"/>
    </source>
</evidence>
<keyword evidence="13" id="KW-1185">Reference proteome</keyword>
<evidence type="ECO:0000256" key="4">
    <source>
        <dbReference type="ARBA" id="ARBA00022679"/>
    </source>
</evidence>
<name>A0ABN3E308_9MICO</name>
<evidence type="ECO:0000256" key="2">
    <source>
        <dbReference type="ARBA" id="ARBA00022475"/>
    </source>
</evidence>
<sequence>MVIPARDDASFLERALTALERQTRRPDEVVVVDNGSTDDTAEVARRHGATVVDEPVQGILRATAAGFDAATGAILARIDADSVPEPDWLARVEAAFTRPDAPTAYTGPGRFYDIARAGDWAGRTFYLGGYVTWMTLFLGHPPLFGSNMALTKAAWMRIRSDVHRTDRRVHDDLDITYHLLPDMTVEYDPTLVMPISGRPFYSWRGFGRRLHWAFRTIGVNLPGQWPWQRWARRRVSRADRDARRLQDARGDRARTPSRRAPADRS</sequence>
<comment type="function">
    <text evidence="6">Catalyzes the glycosylation of 4,4'-diaponeurosporenoate, i.e. the esterification of glucose at the C1'' position with the carboxyl group of 4,4'-diaponeurosporenic acid, to form glycosyl-4,4'-diaponeurosporenoate. This is a step in the biosynthesis of staphyloxanthin, an orange pigment present in most staphylococci strains.</text>
</comment>
<comment type="pathway">
    <text evidence="7">Carotenoid biosynthesis; staphyloxanthin biosynthesis; staphyloxanthin from farnesyl diphosphate: step 4/5.</text>
</comment>
<proteinExistence type="inferred from homology"/>
<evidence type="ECO:0000313" key="13">
    <source>
        <dbReference type="Proteomes" id="UP001500929"/>
    </source>
</evidence>
<dbReference type="PANTHER" id="PTHR43646:SF2">
    <property type="entry name" value="GLYCOSYLTRANSFERASE 2-LIKE DOMAIN-CONTAINING PROTEIN"/>
    <property type="match status" value="1"/>
</dbReference>
<dbReference type="Proteomes" id="UP001500929">
    <property type="component" value="Unassembled WGS sequence"/>
</dbReference>
<evidence type="ECO:0000256" key="1">
    <source>
        <dbReference type="ARBA" id="ARBA00004236"/>
    </source>
</evidence>
<dbReference type="EMBL" id="BAAAQY010000013">
    <property type="protein sequence ID" value="GAA2247286.1"/>
    <property type="molecule type" value="Genomic_DNA"/>
</dbReference>
<dbReference type="Pfam" id="PF00535">
    <property type="entry name" value="Glycos_transf_2"/>
    <property type="match status" value="1"/>
</dbReference>
<comment type="caution">
    <text evidence="12">The sequence shown here is derived from an EMBL/GenBank/DDBJ whole genome shotgun (WGS) entry which is preliminary data.</text>
</comment>
<dbReference type="InterPro" id="IPR029044">
    <property type="entry name" value="Nucleotide-diphossugar_trans"/>
</dbReference>
<evidence type="ECO:0000259" key="11">
    <source>
        <dbReference type="Pfam" id="PF00535"/>
    </source>
</evidence>
<gene>
    <name evidence="12" type="primary">crtX</name>
    <name evidence="12" type="ORF">GCM10009851_35890</name>
</gene>
<protein>
    <recommendedName>
        <fullName evidence="9">4,4'-diaponeurosporenoate glycosyltransferase</fullName>
    </recommendedName>
</protein>
<evidence type="ECO:0000256" key="10">
    <source>
        <dbReference type="SAM" id="MobiDB-lite"/>
    </source>
</evidence>
<feature type="domain" description="Glycosyltransferase 2-like" evidence="11">
    <location>
        <begin position="2"/>
        <end position="106"/>
    </location>
</feature>
<reference evidence="12 13" key="1">
    <citation type="journal article" date="2019" name="Int. J. Syst. Evol. Microbiol.">
        <title>The Global Catalogue of Microorganisms (GCM) 10K type strain sequencing project: providing services to taxonomists for standard genome sequencing and annotation.</title>
        <authorList>
            <consortium name="The Broad Institute Genomics Platform"/>
            <consortium name="The Broad Institute Genome Sequencing Center for Infectious Disease"/>
            <person name="Wu L."/>
            <person name="Ma J."/>
        </authorList>
    </citation>
    <scope>NUCLEOTIDE SEQUENCE [LARGE SCALE GENOMIC DNA]</scope>
    <source>
        <strain evidence="12 13">JCM 16117</strain>
    </source>
</reference>
<keyword evidence="3" id="KW-0328">Glycosyltransferase</keyword>
<dbReference type="PANTHER" id="PTHR43646">
    <property type="entry name" value="GLYCOSYLTRANSFERASE"/>
    <property type="match status" value="1"/>
</dbReference>
<evidence type="ECO:0000256" key="7">
    <source>
        <dbReference type="ARBA" id="ARBA00037904"/>
    </source>
</evidence>
<feature type="region of interest" description="Disordered" evidence="10">
    <location>
        <begin position="241"/>
        <end position="265"/>
    </location>
</feature>
<evidence type="ECO:0000256" key="8">
    <source>
        <dbReference type="ARBA" id="ARBA00038120"/>
    </source>
</evidence>
<comment type="subcellular location">
    <subcellularLocation>
        <location evidence="1">Cell membrane</location>
    </subcellularLocation>
</comment>
<evidence type="ECO:0000256" key="9">
    <source>
        <dbReference type="ARBA" id="ARBA00040345"/>
    </source>
</evidence>
<accession>A0ABN3E308</accession>
<keyword evidence="5" id="KW-0472">Membrane</keyword>
<dbReference type="Gene3D" id="3.90.550.10">
    <property type="entry name" value="Spore Coat Polysaccharide Biosynthesis Protein SpsA, Chain A"/>
    <property type="match status" value="1"/>
</dbReference>
<evidence type="ECO:0000256" key="3">
    <source>
        <dbReference type="ARBA" id="ARBA00022676"/>
    </source>
</evidence>
<keyword evidence="4" id="KW-0808">Transferase</keyword>
<keyword evidence="2" id="KW-1003">Cell membrane</keyword>